<dbReference type="STRING" id="560819.SAMN05428998_10454"/>
<keyword evidence="6 7" id="KW-0472">Membrane</keyword>
<dbReference type="EMBL" id="FWZX01000004">
    <property type="protein sequence ID" value="SMF07320.1"/>
    <property type="molecule type" value="Genomic_DNA"/>
</dbReference>
<protein>
    <submittedName>
        <fullName evidence="8">Putative oxidoreductase</fullName>
    </submittedName>
</protein>
<evidence type="ECO:0000256" key="1">
    <source>
        <dbReference type="ARBA" id="ARBA00004651"/>
    </source>
</evidence>
<keyword evidence="3" id="KW-1003">Cell membrane</keyword>
<evidence type="ECO:0000313" key="9">
    <source>
        <dbReference type="Proteomes" id="UP000192917"/>
    </source>
</evidence>
<evidence type="ECO:0000256" key="2">
    <source>
        <dbReference type="ARBA" id="ARBA00006679"/>
    </source>
</evidence>
<dbReference type="AlphaFoldDB" id="A0A1Y6BES5"/>
<evidence type="ECO:0000256" key="3">
    <source>
        <dbReference type="ARBA" id="ARBA00022475"/>
    </source>
</evidence>
<comment type="subcellular location">
    <subcellularLocation>
        <location evidence="1">Cell membrane</location>
        <topology evidence="1">Multi-pass membrane protein</topology>
    </subcellularLocation>
</comment>
<reference evidence="8 9" key="1">
    <citation type="submission" date="2017-04" db="EMBL/GenBank/DDBJ databases">
        <authorList>
            <person name="Afonso C.L."/>
            <person name="Miller P.J."/>
            <person name="Scott M.A."/>
            <person name="Spackman E."/>
            <person name="Goraichik I."/>
            <person name="Dimitrov K.M."/>
            <person name="Suarez D.L."/>
            <person name="Swayne D.E."/>
        </authorList>
    </citation>
    <scope>NUCLEOTIDE SEQUENCE [LARGE SCALE GENOMIC DNA]</scope>
    <source>
        <strain evidence="8 9">USBA 355</strain>
    </source>
</reference>
<evidence type="ECO:0000256" key="7">
    <source>
        <dbReference type="SAM" id="Phobius"/>
    </source>
</evidence>
<comment type="similarity">
    <text evidence="2">Belongs to the DoxX family.</text>
</comment>
<gene>
    <name evidence="8" type="ORF">SAMN05428998_10454</name>
</gene>
<sequence>MTDSRTAPYAALLLRVSLGVMFLAHSLILKLGVFGLAGTIGFFESLGLPAITAYLTIFAEVTGGVLLLLGVQTRLVSLAVLPVLLGAAWAHSGNGWVFSGQGGGWEYPVFLVILALVQALLGDGALALRLRLPLLPSWLQGSAAAA</sequence>
<dbReference type="RefSeq" id="WP_085121764.1">
    <property type="nucleotide sequence ID" value="NZ_FWZX01000004.1"/>
</dbReference>
<feature type="transmembrane region" description="Helical" evidence="7">
    <location>
        <begin position="46"/>
        <end position="68"/>
    </location>
</feature>
<dbReference type="PANTHER" id="PTHR33452:SF1">
    <property type="entry name" value="INNER MEMBRANE PROTEIN YPHA-RELATED"/>
    <property type="match status" value="1"/>
</dbReference>
<evidence type="ECO:0000256" key="6">
    <source>
        <dbReference type="ARBA" id="ARBA00023136"/>
    </source>
</evidence>
<feature type="transmembrane region" description="Helical" evidence="7">
    <location>
        <begin position="107"/>
        <end position="128"/>
    </location>
</feature>
<keyword evidence="5 7" id="KW-1133">Transmembrane helix</keyword>
<keyword evidence="4 7" id="KW-0812">Transmembrane</keyword>
<dbReference type="InterPro" id="IPR051907">
    <property type="entry name" value="DoxX-like_oxidoreductase"/>
</dbReference>
<name>A0A1Y6BES5_9PROT</name>
<feature type="transmembrane region" description="Helical" evidence="7">
    <location>
        <begin position="75"/>
        <end position="92"/>
    </location>
</feature>
<dbReference type="InterPro" id="IPR032808">
    <property type="entry name" value="DoxX"/>
</dbReference>
<evidence type="ECO:0000256" key="5">
    <source>
        <dbReference type="ARBA" id="ARBA00022989"/>
    </source>
</evidence>
<evidence type="ECO:0000313" key="8">
    <source>
        <dbReference type="EMBL" id="SMF07320.1"/>
    </source>
</evidence>
<accession>A0A1Y6BES5</accession>
<dbReference type="PANTHER" id="PTHR33452">
    <property type="entry name" value="OXIDOREDUCTASE CATD-RELATED"/>
    <property type="match status" value="1"/>
</dbReference>
<organism evidence="8 9">
    <name type="scientific">Tistlia consotensis USBA 355</name>
    <dbReference type="NCBI Taxonomy" id="560819"/>
    <lineage>
        <taxon>Bacteria</taxon>
        <taxon>Pseudomonadati</taxon>
        <taxon>Pseudomonadota</taxon>
        <taxon>Alphaproteobacteria</taxon>
        <taxon>Rhodospirillales</taxon>
        <taxon>Rhodovibrionaceae</taxon>
        <taxon>Tistlia</taxon>
    </lineage>
</organism>
<dbReference type="GO" id="GO:0005886">
    <property type="term" value="C:plasma membrane"/>
    <property type="evidence" value="ECO:0007669"/>
    <property type="project" value="UniProtKB-SubCell"/>
</dbReference>
<keyword evidence="9" id="KW-1185">Reference proteome</keyword>
<evidence type="ECO:0000256" key="4">
    <source>
        <dbReference type="ARBA" id="ARBA00022692"/>
    </source>
</evidence>
<dbReference type="Proteomes" id="UP000192917">
    <property type="component" value="Unassembled WGS sequence"/>
</dbReference>
<feature type="transmembrane region" description="Helical" evidence="7">
    <location>
        <begin position="12"/>
        <end position="40"/>
    </location>
</feature>
<proteinExistence type="inferred from homology"/>
<dbReference type="Pfam" id="PF07681">
    <property type="entry name" value="DoxX"/>
    <property type="match status" value="1"/>
</dbReference>